<dbReference type="PANTHER" id="PTHR43309">
    <property type="entry name" value="5-OXOPROLINASE SUBUNIT C"/>
    <property type="match status" value="1"/>
</dbReference>
<evidence type="ECO:0000256" key="1">
    <source>
        <dbReference type="ARBA" id="ARBA00022741"/>
    </source>
</evidence>
<dbReference type="AlphaFoldDB" id="A0A838BKT2"/>
<dbReference type="PANTHER" id="PTHR43309:SF5">
    <property type="entry name" value="5-OXOPROLINASE SUBUNIT C"/>
    <property type="match status" value="1"/>
</dbReference>
<evidence type="ECO:0000256" key="2">
    <source>
        <dbReference type="ARBA" id="ARBA00022801"/>
    </source>
</evidence>
<dbReference type="NCBIfam" id="TIGR00724">
    <property type="entry name" value="urea_amlyse_rel"/>
    <property type="match status" value="1"/>
</dbReference>
<evidence type="ECO:0000259" key="4">
    <source>
        <dbReference type="SMART" id="SM00797"/>
    </source>
</evidence>
<dbReference type="InterPro" id="IPR029000">
    <property type="entry name" value="Cyclophilin-like_dom_sf"/>
</dbReference>
<keyword evidence="6" id="KW-1185">Reference proteome</keyword>
<keyword evidence="5" id="KW-0808">Transferase</keyword>
<evidence type="ECO:0000256" key="3">
    <source>
        <dbReference type="ARBA" id="ARBA00022840"/>
    </source>
</evidence>
<dbReference type="Proteomes" id="UP000572984">
    <property type="component" value="Unassembled WGS sequence"/>
</dbReference>
<gene>
    <name evidence="5" type="ORF">H0S73_07135</name>
</gene>
<dbReference type="Pfam" id="PF02626">
    <property type="entry name" value="CT_A_B"/>
    <property type="match status" value="1"/>
</dbReference>
<dbReference type="RefSeq" id="WP_181051498.1">
    <property type="nucleotide sequence ID" value="NZ_JACDXJ010000001.1"/>
</dbReference>
<evidence type="ECO:0000313" key="6">
    <source>
        <dbReference type="Proteomes" id="UP000572984"/>
    </source>
</evidence>
<dbReference type="GO" id="GO:0016740">
    <property type="term" value="F:transferase activity"/>
    <property type="evidence" value="ECO:0007669"/>
    <property type="project" value="UniProtKB-KW"/>
</dbReference>
<dbReference type="EMBL" id="JACDXJ010000001">
    <property type="protein sequence ID" value="MBA1155901.1"/>
    <property type="molecule type" value="Genomic_DNA"/>
</dbReference>
<sequence>MTDLVVKACGPMTSLQDRGRVGYQGFGVSPSGAMDRRALAMANALVGNAPETAAIEFVNLGGAFTCEGGDLHLAVVGAGCSATIDGMPVAPQTSVVLKEGQVLEVGHPRTGTFAYLAVAGGFAVEPELGSLSFHLRSRVGGLKGAPLKAGDRLPCRPDAQDREPMQLTADMLEESGPIRVMLGPQDDYFTPDTIRTFLGSDFTISQQADRMGFQLTGPRLEHAKGFNIVSDGIVDGHIQVPGSGQPIVLMRDRQTAGGYPKIATVISADLARFAQMRPGSTVRFRAVERDEALAAARRLKDWTTSLPSSLTPVRFALTTEHLLSRNLIGGTVDALAPAPAEHHD</sequence>
<accession>A0A838BKT2</accession>
<dbReference type="InterPro" id="IPR052708">
    <property type="entry name" value="PxpC"/>
</dbReference>
<keyword evidence="3" id="KW-0067">ATP-binding</keyword>
<feature type="domain" description="Carboxyltransferase" evidence="4">
    <location>
        <begin position="25"/>
        <end position="302"/>
    </location>
</feature>
<proteinExistence type="predicted"/>
<dbReference type="Gene3D" id="2.40.100.10">
    <property type="entry name" value="Cyclophilin-like"/>
    <property type="match status" value="1"/>
</dbReference>
<organism evidence="5 6">
    <name type="scientific">Microvirga mediterraneensis</name>
    <dbReference type="NCBI Taxonomy" id="2754695"/>
    <lineage>
        <taxon>Bacteria</taxon>
        <taxon>Pseudomonadati</taxon>
        <taxon>Pseudomonadota</taxon>
        <taxon>Alphaproteobacteria</taxon>
        <taxon>Hyphomicrobiales</taxon>
        <taxon>Methylobacteriaceae</taxon>
        <taxon>Microvirga</taxon>
    </lineage>
</organism>
<dbReference type="SUPFAM" id="SSF50891">
    <property type="entry name" value="Cyclophilin-like"/>
    <property type="match status" value="1"/>
</dbReference>
<name>A0A838BKT2_9HYPH</name>
<dbReference type="InterPro" id="IPR003778">
    <property type="entry name" value="CT_A_B"/>
</dbReference>
<comment type="caution">
    <text evidence="5">The sequence shown here is derived from an EMBL/GenBank/DDBJ whole genome shotgun (WGS) entry which is preliminary data.</text>
</comment>
<keyword evidence="2" id="KW-0378">Hydrolase</keyword>
<protein>
    <submittedName>
        <fullName evidence="5">Biotin-dependent carboxyltransferase</fullName>
    </submittedName>
</protein>
<keyword evidence="1" id="KW-0547">Nucleotide-binding</keyword>
<evidence type="ECO:0000313" key="5">
    <source>
        <dbReference type="EMBL" id="MBA1155901.1"/>
    </source>
</evidence>
<dbReference type="GO" id="GO:0005524">
    <property type="term" value="F:ATP binding"/>
    <property type="evidence" value="ECO:0007669"/>
    <property type="project" value="UniProtKB-KW"/>
</dbReference>
<dbReference type="SMART" id="SM00797">
    <property type="entry name" value="AHS2"/>
    <property type="match status" value="1"/>
</dbReference>
<reference evidence="5 6" key="1">
    <citation type="submission" date="2020-07" db="EMBL/GenBank/DDBJ databases">
        <title>Draft genome and description of Microvirga mediterraneensis Marseille-Q2068 sp. nov.</title>
        <authorList>
            <person name="Boxberger M."/>
        </authorList>
    </citation>
    <scope>NUCLEOTIDE SEQUENCE [LARGE SCALE GENOMIC DNA]</scope>
    <source>
        <strain evidence="5 6">Marseille-Q2068</strain>
    </source>
</reference>
<dbReference type="GO" id="GO:0016787">
    <property type="term" value="F:hydrolase activity"/>
    <property type="evidence" value="ECO:0007669"/>
    <property type="project" value="UniProtKB-KW"/>
</dbReference>